<reference evidence="2 3" key="1">
    <citation type="submission" date="2018-08" db="EMBL/GenBank/DDBJ databases">
        <title>A genome reference for cultivated species of the human gut microbiota.</title>
        <authorList>
            <person name="Zou Y."/>
            <person name="Xue W."/>
            <person name="Luo G."/>
        </authorList>
    </citation>
    <scope>NUCLEOTIDE SEQUENCE [LARGE SCALE GENOMIC DNA]</scope>
    <source>
        <strain evidence="2 3">AF39-14AC</strain>
    </source>
</reference>
<gene>
    <name evidence="2" type="ORF">DW038_10490</name>
</gene>
<protein>
    <submittedName>
        <fullName evidence="2">Toll/interleukin-1 receptor domain-containing protein</fullName>
    </submittedName>
</protein>
<comment type="caution">
    <text evidence="2">The sequence shown here is derived from an EMBL/GenBank/DDBJ whole genome shotgun (WGS) entry which is preliminary data.</text>
</comment>
<evidence type="ECO:0000259" key="1">
    <source>
        <dbReference type="Pfam" id="PF13676"/>
    </source>
</evidence>
<dbReference type="SUPFAM" id="SSF52200">
    <property type="entry name" value="Toll/Interleukin receptor TIR domain"/>
    <property type="match status" value="1"/>
</dbReference>
<dbReference type="Proteomes" id="UP000286181">
    <property type="component" value="Unassembled WGS sequence"/>
</dbReference>
<dbReference type="Gene3D" id="3.40.50.10140">
    <property type="entry name" value="Toll/interleukin-1 receptor homology (TIR) domain"/>
    <property type="match status" value="1"/>
</dbReference>
<evidence type="ECO:0000313" key="2">
    <source>
        <dbReference type="EMBL" id="RHL03297.1"/>
    </source>
</evidence>
<dbReference type="AlphaFoldDB" id="A0A415I6Q0"/>
<dbReference type="GO" id="GO:0007165">
    <property type="term" value="P:signal transduction"/>
    <property type="evidence" value="ECO:0007669"/>
    <property type="project" value="InterPro"/>
</dbReference>
<sequence>MMKIFISHKKEDELTALKVVNTLTSAGVDAYLDLLDNITADDGEKLTKHIRGKLRECTDVIVILSSNTKKSWWVPFEIGMATEKDMPIANYLISQESLPDYLTYWPRLKSQEDVLKYIEIRNKVSKQIILEKTLNHGYYQRTDGGMSETQKFYQELKKHL</sequence>
<name>A0A415I6Q0_9FIRM</name>
<proteinExistence type="predicted"/>
<dbReference type="Pfam" id="PF13676">
    <property type="entry name" value="TIR_2"/>
    <property type="match status" value="1"/>
</dbReference>
<dbReference type="RefSeq" id="WP_118372155.1">
    <property type="nucleotide sequence ID" value="NZ_QROF01000009.1"/>
</dbReference>
<evidence type="ECO:0000313" key="3">
    <source>
        <dbReference type="Proteomes" id="UP000286181"/>
    </source>
</evidence>
<dbReference type="InterPro" id="IPR035897">
    <property type="entry name" value="Toll_tir_struct_dom_sf"/>
</dbReference>
<dbReference type="InterPro" id="IPR000157">
    <property type="entry name" value="TIR_dom"/>
</dbReference>
<feature type="domain" description="TIR" evidence="1">
    <location>
        <begin position="4"/>
        <end position="85"/>
    </location>
</feature>
<organism evidence="2 3">
    <name type="scientific">Agathobacter rectalis</name>
    <dbReference type="NCBI Taxonomy" id="39491"/>
    <lineage>
        <taxon>Bacteria</taxon>
        <taxon>Bacillati</taxon>
        <taxon>Bacillota</taxon>
        <taxon>Clostridia</taxon>
        <taxon>Lachnospirales</taxon>
        <taxon>Lachnospiraceae</taxon>
        <taxon>Agathobacter</taxon>
    </lineage>
</organism>
<accession>A0A415I6Q0</accession>
<keyword evidence="2" id="KW-0675">Receptor</keyword>
<dbReference type="EMBL" id="QROF01000009">
    <property type="protein sequence ID" value="RHL03297.1"/>
    <property type="molecule type" value="Genomic_DNA"/>
</dbReference>